<name>A0AAV9QRH1_9TELE</name>
<organism evidence="1 2">
    <name type="scientific">Crenichthys baileyi</name>
    <name type="common">White River springfish</name>
    <dbReference type="NCBI Taxonomy" id="28760"/>
    <lineage>
        <taxon>Eukaryota</taxon>
        <taxon>Metazoa</taxon>
        <taxon>Chordata</taxon>
        <taxon>Craniata</taxon>
        <taxon>Vertebrata</taxon>
        <taxon>Euteleostomi</taxon>
        <taxon>Actinopterygii</taxon>
        <taxon>Neopterygii</taxon>
        <taxon>Teleostei</taxon>
        <taxon>Neoteleostei</taxon>
        <taxon>Acanthomorphata</taxon>
        <taxon>Ovalentaria</taxon>
        <taxon>Atherinomorphae</taxon>
        <taxon>Cyprinodontiformes</taxon>
        <taxon>Goodeidae</taxon>
        <taxon>Crenichthys</taxon>
    </lineage>
</organism>
<reference evidence="1 2" key="1">
    <citation type="submission" date="2021-06" db="EMBL/GenBank/DDBJ databases">
        <authorList>
            <person name="Palmer J.M."/>
        </authorList>
    </citation>
    <scope>NUCLEOTIDE SEQUENCE [LARGE SCALE GENOMIC DNA]</scope>
    <source>
        <strain evidence="1 2">MEX-2019</strain>
        <tissue evidence="1">Muscle</tissue>
    </source>
</reference>
<dbReference type="EMBL" id="JAHHUM010002910">
    <property type="protein sequence ID" value="KAK5599863.1"/>
    <property type="molecule type" value="Genomic_DNA"/>
</dbReference>
<sequence>MFDHSSLQSWRSSFKLVGFPAIDQAFEESPYIFYRVEMQAYHPEEPILLQHHQGDRKRLLKVEVKPYANRGVPLRKGSRAGEYEIRMPLCSGLSHHAWGGTGLTSTLMSGNYLKGVTTEFSSFV</sequence>
<comment type="caution">
    <text evidence="1">The sequence shown here is derived from an EMBL/GenBank/DDBJ whole genome shotgun (WGS) entry which is preliminary data.</text>
</comment>
<evidence type="ECO:0000313" key="1">
    <source>
        <dbReference type="EMBL" id="KAK5599863.1"/>
    </source>
</evidence>
<gene>
    <name evidence="1" type="ORF">CRENBAI_014462</name>
</gene>
<keyword evidence="2" id="KW-1185">Reference proteome</keyword>
<protein>
    <submittedName>
        <fullName evidence="1">Uncharacterized protein</fullName>
    </submittedName>
</protein>
<accession>A0AAV9QRH1</accession>
<dbReference type="Proteomes" id="UP001311232">
    <property type="component" value="Unassembled WGS sequence"/>
</dbReference>
<proteinExistence type="predicted"/>
<evidence type="ECO:0000313" key="2">
    <source>
        <dbReference type="Proteomes" id="UP001311232"/>
    </source>
</evidence>
<dbReference type="AlphaFoldDB" id="A0AAV9QRH1"/>